<name>A0ABC8JQ72_ERUVS</name>
<comment type="caution">
    <text evidence="2">The sequence shown here is derived from an EMBL/GenBank/DDBJ whole genome shotgun (WGS) entry which is preliminary data.</text>
</comment>
<reference evidence="2 3" key="1">
    <citation type="submission" date="2022-03" db="EMBL/GenBank/DDBJ databases">
        <authorList>
            <person name="Macdonald S."/>
            <person name="Ahmed S."/>
            <person name="Newling K."/>
        </authorList>
    </citation>
    <scope>NUCLEOTIDE SEQUENCE [LARGE SCALE GENOMIC DNA]</scope>
</reference>
<feature type="compositionally biased region" description="Acidic residues" evidence="1">
    <location>
        <begin position="124"/>
        <end position="133"/>
    </location>
</feature>
<accession>A0ABC8JQ72</accession>
<dbReference type="Proteomes" id="UP001642260">
    <property type="component" value="Unassembled WGS sequence"/>
</dbReference>
<evidence type="ECO:0000313" key="3">
    <source>
        <dbReference type="Proteomes" id="UP001642260"/>
    </source>
</evidence>
<organism evidence="2 3">
    <name type="scientific">Eruca vesicaria subsp. sativa</name>
    <name type="common">Garden rocket</name>
    <name type="synonym">Eruca sativa</name>
    <dbReference type="NCBI Taxonomy" id="29727"/>
    <lineage>
        <taxon>Eukaryota</taxon>
        <taxon>Viridiplantae</taxon>
        <taxon>Streptophyta</taxon>
        <taxon>Embryophyta</taxon>
        <taxon>Tracheophyta</taxon>
        <taxon>Spermatophyta</taxon>
        <taxon>Magnoliopsida</taxon>
        <taxon>eudicotyledons</taxon>
        <taxon>Gunneridae</taxon>
        <taxon>Pentapetalae</taxon>
        <taxon>rosids</taxon>
        <taxon>malvids</taxon>
        <taxon>Brassicales</taxon>
        <taxon>Brassicaceae</taxon>
        <taxon>Brassiceae</taxon>
        <taxon>Eruca</taxon>
    </lineage>
</organism>
<keyword evidence="3" id="KW-1185">Reference proteome</keyword>
<feature type="region of interest" description="Disordered" evidence="1">
    <location>
        <begin position="104"/>
        <end position="133"/>
    </location>
</feature>
<sequence>MEDQCMIMCGDWFVVMETGGEAGSSVRRYAFERNSREQLHEFDIEEDVFVAALSYWPPTSLEIKTGIRTPLVLLTSEERYAVSKPQVVNLEDVEFIREVERVEEEINDESSHRKETDGSGSSAGEDDVVGEVDVVDERDIRPRGYDKEFWSPLLNGSYGGFNAVNILYNDNVIVDG</sequence>
<evidence type="ECO:0000256" key="1">
    <source>
        <dbReference type="SAM" id="MobiDB-lite"/>
    </source>
</evidence>
<proteinExistence type="predicted"/>
<protein>
    <submittedName>
        <fullName evidence="2">Uncharacterized protein</fullName>
    </submittedName>
</protein>
<evidence type="ECO:0000313" key="2">
    <source>
        <dbReference type="EMBL" id="CAH8327495.1"/>
    </source>
</evidence>
<dbReference type="AlphaFoldDB" id="A0ABC8JQ72"/>
<gene>
    <name evidence="2" type="ORF">ERUC_LOCUS11100</name>
</gene>
<dbReference type="EMBL" id="CAKOAT010108265">
    <property type="protein sequence ID" value="CAH8327495.1"/>
    <property type="molecule type" value="Genomic_DNA"/>
</dbReference>